<evidence type="ECO:0000256" key="6">
    <source>
        <dbReference type="SAM" id="MobiDB-lite"/>
    </source>
</evidence>
<evidence type="ECO:0000256" key="2">
    <source>
        <dbReference type="ARBA" id="ARBA00022475"/>
    </source>
</evidence>
<comment type="subcellular location">
    <subcellularLocation>
        <location evidence="1">Cell membrane</location>
        <topology evidence="1">Single-pass membrane protein</topology>
    </subcellularLocation>
</comment>
<feature type="domain" description="Phage shock protein PspC N-terminal" evidence="8">
    <location>
        <begin position="22"/>
        <end position="77"/>
    </location>
</feature>
<evidence type="ECO:0000313" key="9">
    <source>
        <dbReference type="EMBL" id="GAA3166446.1"/>
    </source>
</evidence>
<name>A0ABP6P4L9_9ACTN</name>
<evidence type="ECO:0000259" key="8">
    <source>
        <dbReference type="Pfam" id="PF04024"/>
    </source>
</evidence>
<feature type="region of interest" description="Disordered" evidence="6">
    <location>
        <begin position="1"/>
        <end position="29"/>
    </location>
</feature>
<evidence type="ECO:0000256" key="4">
    <source>
        <dbReference type="ARBA" id="ARBA00022989"/>
    </source>
</evidence>
<evidence type="ECO:0000313" key="10">
    <source>
        <dbReference type="Proteomes" id="UP001499924"/>
    </source>
</evidence>
<feature type="transmembrane region" description="Helical" evidence="7">
    <location>
        <begin position="48"/>
        <end position="74"/>
    </location>
</feature>
<dbReference type="EMBL" id="BAAAVV010000003">
    <property type="protein sequence ID" value="GAA3166446.1"/>
    <property type="molecule type" value="Genomic_DNA"/>
</dbReference>
<organism evidence="9 10">
    <name type="scientific">Blastococcus jejuensis</name>
    <dbReference type="NCBI Taxonomy" id="351224"/>
    <lineage>
        <taxon>Bacteria</taxon>
        <taxon>Bacillati</taxon>
        <taxon>Actinomycetota</taxon>
        <taxon>Actinomycetes</taxon>
        <taxon>Geodermatophilales</taxon>
        <taxon>Geodermatophilaceae</taxon>
        <taxon>Blastococcus</taxon>
    </lineage>
</organism>
<accession>A0ABP6P4L9</accession>
<dbReference type="PANTHER" id="PTHR33885">
    <property type="entry name" value="PHAGE SHOCK PROTEIN C"/>
    <property type="match status" value="1"/>
</dbReference>
<evidence type="ECO:0000256" key="5">
    <source>
        <dbReference type="ARBA" id="ARBA00023136"/>
    </source>
</evidence>
<dbReference type="Pfam" id="PF04024">
    <property type="entry name" value="PspC"/>
    <property type="match status" value="1"/>
</dbReference>
<dbReference type="PANTHER" id="PTHR33885:SF3">
    <property type="entry name" value="PHAGE SHOCK PROTEIN C"/>
    <property type="match status" value="1"/>
</dbReference>
<evidence type="ECO:0000256" key="3">
    <source>
        <dbReference type="ARBA" id="ARBA00022692"/>
    </source>
</evidence>
<keyword evidence="3 7" id="KW-0812">Transmembrane</keyword>
<feature type="compositionally biased region" description="Pro residues" evidence="6">
    <location>
        <begin position="1"/>
        <end position="12"/>
    </location>
</feature>
<dbReference type="InterPro" id="IPR052027">
    <property type="entry name" value="PspC"/>
</dbReference>
<gene>
    <name evidence="9" type="ORF">GCM10010531_18840</name>
</gene>
<keyword evidence="2" id="KW-1003">Cell membrane</keyword>
<sequence>MTSAPIPGPPLDQPRSPSARPPLLRSGTDRMAGGVCGGLADYSGIDSLLWRVGFVALTLAGGAGIVVYLLLWVLMPSAPLAPGEQPSAAEQLVGRLHGAVSRPRSTS</sequence>
<proteinExistence type="predicted"/>
<keyword evidence="5 7" id="KW-0472">Membrane</keyword>
<reference evidence="10" key="1">
    <citation type="journal article" date="2019" name="Int. J. Syst. Evol. Microbiol.">
        <title>The Global Catalogue of Microorganisms (GCM) 10K type strain sequencing project: providing services to taxonomists for standard genome sequencing and annotation.</title>
        <authorList>
            <consortium name="The Broad Institute Genomics Platform"/>
            <consortium name="The Broad Institute Genome Sequencing Center for Infectious Disease"/>
            <person name="Wu L."/>
            <person name="Ma J."/>
        </authorList>
    </citation>
    <scope>NUCLEOTIDE SEQUENCE [LARGE SCALE GENOMIC DNA]</scope>
    <source>
        <strain evidence="10">JCM 15614</strain>
    </source>
</reference>
<dbReference type="InterPro" id="IPR007168">
    <property type="entry name" value="Phageshock_PspC_N"/>
</dbReference>
<keyword evidence="10" id="KW-1185">Reference proteome</keyword>
<feature type="compositionally biased region" description="Low complexity" evidence="6">
    <location>
        <begin position="14"/>
        <end position="26"/>
    </location>
</feature>
<keyword evidence="4 7" id="KW-1133">Transmembrane helix</keyword>
<evidence type="ECO:0000256" key="7">
    <source>
        <dbReference type="SAM" id="Phobius"/>
    </source>
</evidence>
<evidence type="ECO:0000256" key="1">
    <source>
        <dbReference type="ARBA" id="ARBA00004162"/>
    </source>
</evidence>
<protein>
    <recommendedName>
        <fullName evidence="8">Phage shock protein PspC N-terminal domain-containing protein</fullName>
    </recommendedName>
</protein>
<dbReference type="RefSeq" id="WP_344688559.1">
    <property type="nucleotide sequence ID" value="NZ_BAAAVV010000003.1"/>
</dbReference>
<dbReference type="Proteomes" id="UP001499924">
    <property type="component" value="Unassembled WGS sequence"/>
</dbReference>
<comment type="caution">
    <text evidence="9">The sequence shown here is derived from an EMBL/GenBank/DDBJ whole genome shotgun (WGS) entry which is preliminary data.</text>
</comment>